<dbReference type="Proteomes" id="UP000290637">
    <property type="component" value="Chromosome"/>
</dbReference>
<protein>
    <recommendedName>
        <fullName evidence="3">Type VI secretion system (T6SS), amidase effector protein 4</fullName>
    </recommendedName>
</protein>
<dbReference type="AlphaFoldDB" id="A0A4P6L0X8"/>
<accession>A0A4P6L0X8</accession>
<evidence type="ECO:0000313" key="1">
    <source>
        <dbReference type="EMBL" id="QBE64947.1"/>
    </source>
</evidence>
<dbReference type="OrthoDB" id="8480759at2"/>
<organism evidence="1 2">
    <name type="scientific">Pseudoduganella lutea</name>
    <dbReference type="NCBI Taxonomy" id="321985"/>
    <lineage>
        <taxon>Bacteria</taxon>
        <taxon>Pseudomonadati</taxon>
        <taxon>Pseudomonadota</taxon>
        <taxon>Betaproteobacteria</taxon>
        <taxon>Burkholderiales</taxon>
        <taxon>Oxalobacteraceae</taxon>
        <taxon>Telluria group</taxon>
        <taxon>Pseudoduganella</taxon>
    </lineage>
</organism>
<reference evidence="1 2" key="1">
    <citation type="submission" date="2019-02" db="EMBL/GenBank/DDBJ databases">
        <title>Draft Genome Sequences of Six Type Strains of the Genus Massilia.</title>
        <authorList>
            <person name="Miess H."/>
            <person name="Frediansyhah A."/>
            <person name="Gross H."/>
        </authorList>
    </citation>
    <scope>NUCLEOTIDE SEQUENCE [LARGE SCALE GENOMIC DNA]</scope>
    <source>
        <strain evidence="1 2">DSM 17473</strain>
    </source>
</reference>
<name>A0A4P6L0X8_9BURK</name>
<dbReference type="Gene3D" id="3.90.1720.70">
    <property type="match status" value="1"/>
</dbReference>
<proteinExistence type="predicted"/>
<evidence type="ECO:0000313" key="2">
    <source>
        <dbReference type="Proteomes" id="UP000290637"/>
    </source>
</evidence>
<keyword evidence="2" id="KW-1185">Reference proteome</keyword>
<gene>
    <name evidence="1" type="ORF">EWM63_19730</name>
</gene>
<dbReference type="InterPro" id="IPR025562">
    <property type="entry name" value="Tae4"/>
</dbReference>
<dbReference type="Pfam" id="PF14113">
    <property type="entry name" value="Tae4"/>
    <property type="match status" value="2"/>
</dbReference>
<sequence>MRRPVISIGWWFASGRAIQPGQTMWHPMDIISHHLHARYELAITATSGTVSATVSARRPAWADMKKHYPDSSIPTPLLYDSKICGKFVKLYEHPAYLNTCAVRMSFALNRSGLKLGKSPSAGGSVQGGDGFLYWIRVTDLKVELANRFKGADEELNLPQIPASMLDDNAAMSKLFKERVAIAKEFIKNKLARRSGIIVFDVSGWGDASGHFTLWDGVSEKLAYATDHDDSTANSYYFWLTMMTDGGKVIQTTKVRFWELK</sequence>
<dbReference type="KEGG" id="plue:EWM63_19730"/>
<evidence type="ECO:0008006" key="3">
    <source>
        <dbReference type="Google" id="ProtNLM"/>
    </source>
</evidence>
<dbReference type="EMBL" id="CP035913">
    <property type="protein sequence ID" value="QBE64947.1"/>
    <property type="molecule type" value="Genomic_DNA"/>
</dbReference>